<feature type="chain" id="PRO_5045034755" evidence="4">
    <location>
        <begin position="19"/>
        <end position="121"/>
    </location>
</feature>
<dbReference type="SUPFAM" id="SSF48403">
    <property type="entry name" value="Ankyrin repeat"/>
    <property type="match status" value="1"/>
</dbReference>
<dbReference type="STRING" id="61819.ENSACIP00000029097"/>
<evidence type="ECO:0000313" key="5">
    <source>
        <dbReference type="Ensembl" id="ENSACIP00000029097.1"/>
    </source>
</evidence>
<evidence type="ECO:0000256" key="2">
    <source>
        <dbReference type="ARBA" id="ARBA00023043"/>
    </source>
</evidence>
<dbReference type="SMART" id="SM00248">
    <property type="entry name" value="ANK"/>
    <property type="match status" value="2"/>
</dbReference>
<feature type="signal peptide" evidence="4">
    <location>
        <begin position="1"/>
        <end position="18"/>
    </location>
</feature>
<dbReference type="InterPro" id="IPR002110">
    <property type="entry name" value="Ankyrin_rpt"/>
</dbReference>
<keyword evidence="6" id="KW-1185">Reference proteome</keyword>
<dbReference type="InterPro" id="IPR050889">
    <property type="entry name" value="Dendritic_Spine_Reg/Scaffold"/>
</dbReference>
<evidence type="ECO:0000256" key="1">
    <source>
        <dbReference type="ARBA" id="ARBA00022737"/>
    </source>
</evidence>
<dbReference type="GeneTree" id="ENSGT00940000155116"/>
<organism evidence="5 6">
    <name type="scientific">Amphilophus citrinellus</name>
    <name type="common">Midas cichlid</name>
    <name type="synonym">Cichlasoma citrinellum</name>
    <dbReference type="NCBI Taxonomy" id="61819"/>
    <lineage>
        <taxon>Eukaryota</taxon>
        <taxon>Metazoa</taxon>
        <taxon>Chordata</taxon>
        <taxon>Craniata</taxon>
        <taxon>Vertebrata</taxon>
        <taxon>Euteleostomi</taxon>
        <taxon>Actinopterygii</taxon>
        <taxon>Neopterygii</taxon>
        <taxon>Teleostei</taxon>
        <taxon>Neoteleostei</taxon>
        <taxon>Acanthomorphata</taxon>
        <taxon>Ovalentaria</taxon>
        <taxon>Cichlomorphae</taxon>
        <taxon>Cichliformes</taxon>
        <taxon>Cichlidae</taxon>
        <taxon>New World cichlids</taxon>
        <taxon>Cichlasomatinae</taxon>
        <taxon>Heroini</taxon>
        <taxon>Amphilophus</taxon>
    </lineage>
</organism>
<dbReference type="PANTHER" id="PTHR24166:SF48">
    <property type="entry name" value="PROTEIN VAPYRIN"/>
    <property type="match status" value="1"/>
</dbReference>
<reference evidence="5" key="2">
    <citation type="submission" date="2025-09" db="UniProtKB">
        <authorList>
            <consortium name="Ensembl"/>
        </authorList>
    </citation>
    <scope>IDENTIFICATION</scope>
</reference>
<dbReference type="Ensembl" id="ENSACIT00000029869.1">
    <property type="protein sequence ID" value="ENSACIP00000029097.1"/>
    <property type="gene ID" value="ENSACIG00000022531.1"/>
</dbReference>
<evidence type="ECO:0000256" key="3">
    <source>
        <dbReference type="PROSITE-ProRule" id="PRU00023"/>
    </source>
</evidence>
<dbReference type="Proteomes" id="UP000261340">
    <property type="component" value="Unplaced"/>
</dbReference>
<dbReference type="AlphaFoldDB" id="A0A3Q0SZC3"/>
<dbReference type="PROSITE" id="PS50088">
    <property type="entry name" value="ANK_REPEAT"/>
    <property type="match status" value="2"/>
</dbReference>
<proteinExistence type="predicted"/>
<name>A0A3Q0SZC3_AMPCI</name>
<dbReference type="PROSITE" id="PS50297">
    <property type="entry name" value="ANK_REP_REGION"/>
    <property type="match status" value="2"/>
</dbReference>
<feature type="repeat" description="ANK" evidence="3">
    <location>
        <begin position="56"/>
        <end position="88"/>
    </location>
</feature>
<keyword evidence="2 3" id="KW-0040">ANK repeat</keyword>
<dbReference type="Gene3D" id="1.25.40.20">
    <property type="entry name" value="Ankyrin repeat-containing domain"/>
    <property type="match status" value="1"/>
</dbReference>
<evidence type="ECO:0000256" key="4">
    <source>
        <dbReference type="SAM" id="SignalP"/>
    </source>
</evidence>
<keyword evidence="4" id="KW-0732">Signal</keyword>
<feature type="repeat" description="ANK" evidence="3">
    <location>
        <begin position="21"/>
        <end position="53"/>
    </location>
</feature>
<dbReference type="InterPro" id="IPR036770">
    <property type="entry name" value="Ankyrin_rpt-contain_sf"/>
</dbReference>
<accession>A0A3Q0SZC3</accession>
<protein>
    <submittedName>
        <fullName evidence="5">Uncharacterized protein</fullName>
    </submittedName>
</protein>
<dbReference type="Pfam" id="PF12796">
    <property type="entry name" value="Ank_2"/>
    <property type="match status" value="1"/>
</dbReference>
<sequence>MSHHSSMWVLTLVIKGQGYDLGWTPLHAAACEGHRAICAVLTEQGSMARVGEMDIEGRTPLILAAQEGHWSTVKLLLDRRSPIDHRAYDGHSALSAALLENNRYRKAIHAHIQTYCQSRIT</sequence>
<dbReference type="PANTHER" id="PTHR24166">
    <property type="entry name" value="ROLLING PEBBLES, ISOFORM B"/>
    <property type="match status" value="1"/>
</dbReference>
<evidence type="ECO:0000313" key="6">
    <source>
        <dbReference type="Proteomes" id="UP000261340"/>
    </source>
</evidence>
<keyword evidence="1" id="KW-0677">Repeat</keyword>
<reference evidence="5" key="1">
    <citation type="submission" date="2025-08" db="UniProtKB">
        <authorList>
            <consortium name="Ensembl"/>
        </authorList>
    </citation>
    <scope>IDENTIFICATION</scope>
</reference>